<comment type="caution">
    <text evidence="1">The sequence shown here is derived from an EMBL/GenBank/DDBJ whole genome shotgun (WGS) entry which is preliminary data.</text>
</comment>
<gene>
    <name evidence="1" type="ORF">AVEN_110782_1</name>
</gene>
<sequence>MNLSEDRRNSSSAEATVLMTIADHDPTPPSGGTYPNHYCSLWISDTLPTYPAASHPRIRGSSQRAMRVQALLN</sequence>
<accession>A0A4Y2L2G3</accession>
<reference evidence="1 2" key="1">
    <citation type="journal article" date="2019" name="Sci. Rep.">
        <title>Orb-weaving spider Araneus ventricosus genome elucidates the spidroin gene catalogue.</title>
        <authorList>
            <person name="Kono N."/>
            <person name="Nakamura H."/>
            <person name="Ohtoshi R."/>
            <person name="Moran D.A.P."/>
            <person name="Shinohara A."/>
            <person name="Yoshida Y."/>
            <person name="Fujiwara M."/>
            <person name="Mori M."/>
            <person name="Tomita M."/>
            <person name="Arakawa K."/>
        </authorList>
    </citation>
    <scope>NUCLEOTIDE SEQUENCE [LARGE SCALE GENOMIC DNA]</scope>
</reference>
<dbReference type="EMBL" id="BGPR01005216">
    <property type="protein sequence ID" value="GBN07983.1"/>
    <property type="molecule type" value="Genomic_DNA"/>
</dbReference>
<proteinExistence type="predicted"/>
<dbReference type="Proteomes" id="UP000499080">
    <property type="component" value="Unassembled WGS sequence"/>
</dbReference>
<evidence type="ECO:0000313" key="2">
    <source>
        <dbReference type="Proteomes" id="UP000499080"/>
    </source>
</evidence>
<name>A0A4Y2L2G3_ARAVE</name>
<dbReference type="AlphaFoldDB" id="A0A4Y2L2G3"/>
<organism evidence="1 2">
    <name type="scientific">Araneus ventricosus</name>
    <name type="common">Orbweaver spider</name>
    <name type="synonym">Epeira ventricosa</name>
    <dbReference type="NCBI Taxonomy" id="182803"/>
    <lineage>
        <taxon>Eukaryota</taxon>
        <taxon>Metazoa</taxon>
        <taxon>Ecdysozoa</taxon>
        <taxon>Arthropoda</taxon>
        <taxon>Chelicerata</taxon>
        <taxon>Arachnida</taxon>
        <taxon>Araneae</taxon>
        <taxon>Araneomorphae</taxon>
        <taxon>Entelegynae</taxon>
        <taxon>Araneoidea</taxon>
        <taxon>Araneidae</taxon>
        <taxon>Araneus</taxon>
    </lineage>
</organism>
<evidence type="ECO:0000313" key="1">
    <source>
        <dbReference type="EMBL" id="GBN07983.1"/>
    </source>
</evidence>
<protein>
    <submittedName>
        <fullName evidence="1">Uncharacterized protein</fullName>
    </submittedName>
</protein>
<keyword evidence="2" id="KW-1185">Reference proteome</keyword>